<evidence type="ECO:0000313" key="2">
    <source>
        <dbReference type="Proteomes" id="UP000298030"/>
    </source>
</evidence>
<accession>A0A4Y7SZC0</accession>
<keyword evidence="2" id="KW-1185">Reference proteome</keyword>
<dbReference type="Proteomes" id="UP000298030">
    <property type="component" value="Unassembled WGS sequence"/>
</dbReference>
<reference evidence="1 2" key="1">
    <citation type="journal article" date="2019" name="Nat. Ecol. Evol.">
        <title>Megaphylogeny resolves global patterns of mushroom evolution.</title>
        <authorList>
            <person name="Varga T."/>
            <person name="Krizsan K."/>
            <person name="Foldi C."/>
            <person name="Dima B."/>
            <person name="Sanchez-Garcia M."/>
            <person name="Sanchez-Ramirez S."/>
            <person name="Szollosi G.J."/>
            <person name="Szarkandi J.G."/>
            <person name="Papp V."/>
            <person name="Albert L."/>
            <person name="Andreopoulos W."/>
            <person name="Angelini C."/>
            <person name="Antonin V."/>
            <person name="Barry K.W."/>
            <person name="Bougher N.L."/>
            <person name="Buchanan P."/>
            <person name="Buyck B."/>
            <person name="Bense V."/>
            <person name="Catcheside P."/>
            <person name="Chovatia M."/>
            <person name="Cooper J."/>
            <person name="Damon W."/>
            <person name="Desjardin D."/>
            <person name="Finy P."/>
            <person name="Geml J."/>
            <person name="Haridas S."/>
            <person name="Hughes K."/>
            <person name="Justo A."/>
            <person name="Karasinski D."/>
            <person name="Kautmanova I."/>
            <person name="Kiss B."/>
            <person name="Kocsube S."/>
            <person name="Kotiranta H."/>
            <person name="LaButti K.M."/>
            <person name="Lechner B.E."/>
            <person name="Liimatainen K."/>
            <person name="Lipzen A."/>
            <person name="Lukacs Z."/>
            <person name="Mihaltcheva S."/>
            <person name="Morgado L.N."/>
            <person name="Niskanen T."/>
            <person name="Noordeloos M.E."/>
            <person name="Ohm R.A."/>
            <person name="Ortiz-Santana B."/>
            <person name="Ovrebo C."/>
            <person name="Racz N."/>
            <person name="Riley R."/>
            <person name="Savchenko A."/>
            <person name="Shiryaev A."/>
            <person name="Soop K."/>
            <person name="Spirin V."/>
            <person name="Szebenyi C."/>
            <person name="Tomsovsky M."/>
            <person name="Tulloss R.E."/>
            <person name="Uehling J."/>
            <person name="Grigoriev I.V."/>
            <person name="Vagvolgyi C."/>
            <person name="Papp T."/>
            <person name="Martin F.M."/>
            <person name="Miettinen O."/>
            <person name="Hibbett D.S."/>
            <person name="Nagy L.G."/>
        </authorList>
    </citation>
    <scope>NUCLEOTIDE SEQUENCE [LARGE SCALE GENOMIC DNA]</scope>
    <source>
        <strain evidence="1 2">FP101781</strain>
    </source>
</reference>
<sequence>MRKQYIGVDPSPRVPVPSYYMAGQPVLLHGFTEHIPRTFHDHLRGSQATSPFDAVEFIINPCPPDHAQLFHIPLSKDHTAEETAKQAAEDAHAKQFSCPGVFSVFYTPSKTSSFFALATHVASLVALIPSAMPASICSWEKSPTLSNLFQDAHTYGVSPGRWCTFTYEKHNSSYETLALILSSDLLDHRLVTLLVPGCCARSPLFVSSTTGPECCFFPHCSEQHQDSQYQFELASCALPAYPPYGLRSGVIPYGFQAIMAHITSIGPAKRSAPLPALQAVLACLKDQYPHLHDIASSHHHQLLHSPNCHTTVTIRYGPYAGTVGQICGPNSRTREGYASVFLPCKPYPYSCHIPLGWIGTTVIPGDEVFYHDDDGMLIQGYVLKRNDAPQMTCDVADVTTGGVASIPIANLQPYCSTLGMSPFYASNER</sequence>
<gene>
    <name evidence="1" type="ORF">FA13DRAFT_1795006</name>
</gene>
<comment type="caution">
    <text evidence="1">The sequence shown here is derived from an EMBL/GenBank/DDBJ whole genome shotgun (WGS) entry which is preliminary data.</text>
</comment>
<organism evidence="1 2">
    <name type="scientific">Coprinellus micaceus</name>
    <name type="common">Glistening ink-cap mushroom</name>
    <name type="synonym">Coprinus micaceus</name>
    <dbReference type="NCBI Taxonomy" id="71717"/>
    <lineage>
        <taxon>Eukaryota</taxon>
        <taxon>Fungi</taxon>
        <taxon>Dikarya</taxon>
        <taxon>Basidiomycota</taxon>
        <taxon>Agaricomycotina</taxon>
        <taxon>Agaricomycetes</taxon>
        <taxon>Agaricomycetidae</taxon>
        <taxon>Agaricales</taxon>
        <taxon>Agaricineae</taxon>
        <taxon>Psathyrellaceae</taxon>
        <taxon>Coprinellus</taxon>
    </lineage>
</organism>
<name>A0A4Y7SZC0_COPMI</name>
<dbReference type="AlphaFoldDB" id="A0A4Y7SZC0"/>
<dbReference type="EMBL" id="QPFP01000042">
    <property type="protein sequence ID" value="TEB27195.1"/>
    <property type="molecule type" value="Genomic_DNA"/>
</dbReference>
<proteinExistence type="predicted"/>
<evidence type="ECO:0000313" key="1">
    <source>
        <dbReference type="EMBL" id="TEB27195.1"/>
    </source>
</evidence>
<protein>
    <submittedName>
        <fullName evidence="1">Uncharacterized protein</fullName>
    </submittedName>
</protein>